<evidence type="ECO:0000313" key="4">
    <source>
        <dbReference type="Proteomes" id="UP000199153"/>
    </source>
</evidence>
<dbReference type="GO" id="GO:0009055">
    <property type="term" value="F:electron transfer activity"/>
    <property type="evidence" value="ECO:0007669"/>
    <property type="project" value="InterPro"/>
</dbReference>
<protein>
    <submittedName>
        <fullName evidence="3">Cytochrome C</fullName>
    </submittedName>
</protein>
<gene>
    <name evidence="3" type="ORF">SAMN05660413_03337</name>
</gene>
<dbReference type="GO" id="GO:0005506">
    <property type="term" value="F:iron ion binding"/>
    <property type="evidence" value="ECO:0007669"/>
    <property type="project" value="InterPro"/>
</dbReference>
<dbReference type="GO" id="GO:0022900">
    <property type="term" value="P:electron transport chain"/>
    <property type="evidence" value="ECO:0007669"/>
    <property type="project" value="InterPro"/>
</dbReference>
<proteinExistence type="predicted"/>
<keyword evidence="4" id="KW-1185">Reference proteome</keyword>
<dbReference type="SUPFAM" id="SSF47175">
    <property type="entry name" value="Cytochromes"/>
    <property type="match status" value="1"/>
</dbReference>
<organism evidence="3 4">
    <name type="scientific">Salegentibacter flavus</name>
    <dbReference type="NCBI Taxonomy" id="287099"/>
    <lineage>
        <taxon>Bacteria</taxon>
        <taxon>Pseudomonadati</taxon>
        <taxon>Bacteroidota</taxon>
        <taxon>Flavobacteriia</taxon>
        <taxon>Flavobacteriales</taxon>
        <taxon>Flavobacteriaceae</taxon>
        <taxon>Salegentibacter</taxon>
    </lineage>
</organism>
<dbReference type="PROSITE" id="PS51257">
    <property type="entry name" value="PROKAR_LIPOPROTEIN"/>
    <property type="match status" value="1"/>
</dbReference>
<dbReference type="AlphaFoldDB" id="A0A1I5DHR8"/>
<keyword evidence="2" id="KW-0732">Signal</keyword>
<sequence>MKRFYFLSLVISLVVLITGCENNNNANRDNTNTQSNDQNTQTKISKKTKKNNDTIDLKRRTGIPFQISQATQDTVPLLGIMSNLEKNLAVVQAGIWRGDYQIISEAANAIVNHGYIPNREIQKIKTILGKEGLKNFVAADKNLHNKAKELTQAADDKKMDQIVNRTTELIQRCSSCHVKYRVPLRDNPKWLEP</sequence>
<dbReference type="Gene3D" id="1.20.120.10">
    <property type="entry name" value="Cytochrome c/b562"/>
    <property type="match status" value="1"/>
</dbReference>
<evidence type="ECO:0000313" key="3">
    <source>
        <dbReference type="EMBL" id="SFN98696.1"/>
    </source>
</evidence>
<evidence type="ECO:0000256" key="2">
    <source>
        <dbReference type="SAM" id="SignalP"/>
    </source>
</evidence>
<dbReference type="GO" id="GO:0020037">
    <property type="term" value="F:heme binding"/>
    <property type="evidence" value="ECO:0007669"/>
    <property type="project" value="InterPro"/>
</dbReference>
<feature type="signal peptide" evidence="2">
    <location>
        <begin position="1"/>
        <end position="26"/>
    </location>
</feature>
<evidence type="ECO:0000256" key="1">
    <source>
        <dbReference type="SAM" id="MobiDB-lite"/>
    </source>
</evidence>
<feature type="region of interest" description="Disordered" evidence="1">
    <location>
        <begin position="24"/>
        <end position="50"/>
    </location>
</feature>
<dbReference type="EMBL" id="FOVL01000037">
    <property type="protein sequence ID" value="SFN98696.1"/>
    <property type="molecule type" value="Genomic_DNA"/>
</dbReference>
<accession>A0A1I5DHR8</accession>
<dbReference type="InterPro" id="IPR010980">
    <property type="entry name" value="Cyt_c/b562"/>
</dbReference>
<feature type="chain" id="PRO_5011756761" evidence="2">
    <location>
        <begin position="27"/>
        <end position="193"/>
    </location>
</feature>
<feature type="compositionally biased region" description="Low complexity" evidence="1">
    <location>
        <begin position="24"/>
        <end position="42"/>
    </location>
</feature>
<reference evidence="3 4" key="1">
    <citation type="submission" date="2016-10" db="EMBL/GenBank/DDBJ databases">
        <authorList>
            <person name="de Groot N.N."/>
        </authorList>
    </citation>
    <scope>NUCLEOTIDE SEQUENCE [LARGE SCALE GENOMIC DNA]</scope>
    <source>
        <strain evidence="3 4">DSM 17794</strain>
    </source>
</reference>
<name>A0A1I5DHR8_9FLAO</name>
<dbReference type="Proteomes" id="UP000199153">
    <property type="component" value="Unassembled WGS sequence"/>
</dbReference>